<name>A0A1J8PWY0_9AGAM</name>
<evidence type="ECO:0000259" key="1">
    <source>
        <dbReference type="Pfam" id="PF00724"/>
    </source>
</evidence>
<feature type="domain" description="NADH:flavin oxidoreductase/NADH oxidase N-terminal" evidence="1">
    <location>
        <begin position="8"/>
        <end position="82"/>
    </location>
</feature>
<dbReference type="AlphaFoldDB" id="A0A1J8PWY0"/>
<sequence>MSSSTSALFSPIRVGKMSLQHRIVLSPLSRFRAHSDHVPGPHAAAYYSQRGSVPGTLLTTEGTIIFQNAGGYDYVPGIYTDE</sequence>
<reference evidence="2 3" key="1">
    <citation type="submission" date="2016-03" db="EMBL/GenBank/DDBJ databases">
        <title>Comparative genomics of the ectomycorrhizal sister species Rhizopogon vinicolor and Rhizopogon vesiculosus (Basidiomycota: Boletales) reveals a divergence of the mating type B locus.</title>
        <authorList>
            <person name="Mujic A.B."/>
            <person name="Kuo A."/>
            <person name="Tritt A."/>
            <person name="Lipzen A."/>
            <person name="Chen C."/>
            <person name="Johnson J."/>
            <person name="Sharma A."/>
            <person name="Barry K."/>
            <person name="Grigoriev I.V."/>
            <person name="Spatafora J.W."/>
        </authorList>
    </citation>
    <scope>NUCLEOTIDE SEQUENCE [LARGE SCALE GENOMIC DNA]</scope>
    <source>
        <strain evidence="2 3">AM-OR11-056</strain>
    </source>
</reference>
<dbReference type="SUPFAM" id="SSF51395">
    <property type="entry name" value="FMN-linked oxidoreductases"/>
    <property type="match status" value="1"/>
</dbReference>
<comment type="caution">
    <text evidence="2">The sequence shown here is derived from an EMBL/GenBank/DDBJ whole genome shotgun (WGS) entry which is preliminary data.</text>
</comment>
<dbReference type="PANTHER" id="PTHR22893:SF91">
    <property type="entry name" value="NADPH DEHYDROGENASE 2-RELATED"/>
    <property type="match status" value="1"/>
</dbReference>
<dbReference type="GO" id="GO:0010181">
    <property type="term" value="F:FMN binding"/>
    <property type="evidence" value="ECO:0007669"/>
    <property type="project" value="InterPro"/>
</dbReference>
<dbReference type="OrthoDB" id="276546at2759"/>
<dbReference type="EMBL" id="LVVM01004407">
    <property type="protein sequence ID" value="OJA12967.1"/>
    <property type="molecule type" value="Genomic_DNA"/>
</dbReference>
<dbReference type="Pfam" id="PF00724">
    <property type="entry name" value="Oxidored_FMN"/>
    <property type="match status" value="1"/>
</dbReference>
<dbReference type="STRING" id="180088.A0A1J8PWY0"/>
<dbReference type="Proteomes" id="UP000183567">
    <property type="component" value="Unassembled WGS sequence"/>
</dbReference>
<dbReference type="Gene3D" id="3.20.20.70">
    <property type="entry name" value="Aldolase class I"/>
    <property type="match status" value="1"/>
</dbReference>
<keyword evidence="3" id="KW-1185">Reference proteome</keyword>
<dbReference type="GO" id="GO:0016491">
    <property type="term" value="F:oxidoreductase activity"/>
    <property type="evidence" value="ECO:0007669"/>
    <property type="project" value="InterPro"/>
</dbReference>
<evidence type="ECO:0000313" key="3">
    <source>
        <dbReference type="Proteomes" id="UP000183567"/>
    </source>
</evidence>
<accession>A0A1J8PWY0</accession>
<dbReference type="PANTHER" id="PTHR22893">
    <property type="entry name" value="NADH OXIDOREDUCTASE-RELATED"/>
    <property type="match status" value="1"/>
</dbReference>
<gene>
    <name evidence="2" type="ORF">AZE42_04701</name>
</gene>
<dbReference type="InterPro" id="IPR045247">
    <property type="entry name" value="Oye-like"/>
</dbReference>
<dbReference type="InterPro" id="IPR013785">
    <property type="entry name" value="Aldolase_TIM"/>
</dbReference>
<feature type="non-terminal residue" evidence="2">
    <location>
        <position position="82"/>
    </location>
</feature>
<proteinExistence type="predicted"/>
<dbReference type="InterPro" id="IPR001155">
    <property type="entry name" value="OxRdtase_FMN_N"/>
</dbReference>
<protein>
    <recommendedName>
        <fullName evidence="1">NADH:flavin oxidoreductase/NADH oxidase N-terminal domain-containing protein</fullName>
    </recommendedName>
</protein>
<evidence type="ECO:0000313" key="2">
    <source>
        <dbReference type="EMBL" id="OJA12967.1"/>
    </source>
</evidence>
<organism evidence="2 3">
    <name type="scientific">Rhizopogon vesiculosus</name>
    <dbReference type="NCBI Taxonomy" id="180088"/>
    <lineage>
        <taxon>Eukaryota</taxon>
        <taxon>Fungi</taxon>
        <taxon>Dikarya</taxon>
        <taxon>Basidiomycota</taxon>
        <taxon>Agaricomycotina</taxon>
        <taxon>Agaricomycetes</taxon>
        <taxon>Agaricomycetidae</taxon>
        <taxon>Boletales</taxon>
        <taxon>Suillineae</taxon>
        <taxon>Rhizopogonaceae</taxon>
        <taxon>Rhizopogon</taxon>
    </lineage>
</organism>